<dbReference type="GO" id="GO:0031016">
    <property type="term" value="P:pancreas development"/>
    <property type="evidence" value="ECO:0007669"/>
    <property type="project" value="TreeGrafter"/>
</dbReference>
<dbReference type="PANTHER" id="PTHR15923:SF0">
    <property type="entry name" value="IMMUNOGLOBULIN-LIKE DOMAIN-CONTAINING RECEPTOR 2"/>
    <property type="match status" value="1"/>
</dbReference>
<dbReference type="Proteomes" id="UP001221898">
    <property type="component" value="Unassembled WGS sequence"/>
</dbReference>
<dbReference type="AlphaFoldDB" id="A0AAD7SP10"/>
<name>A0AAD7SP10_9TELE</name>
<evidence type="ECO:0000313" key="2">
    <source>
        <dbReference type="EMBL" id="KAJ8405968.1"/>
    </source>
</evidence>
<comment type="caution">
    <text evidence="2">The sequence shown here is derived from an EMBL/GenBank/DDBJ whole genome shotgun (WGS) entry which is preliminary data.</text>
</comment>
<feature type="signal peptide" evidence="1">
    <location>
        <begin position="1"/>
        <end position="16"/>
    </location>
</feature>
<reference evidence="2" key="1">
    <citation type="journal article" date="2023" name="Science">
        <title>Genome structures resolve the early diversification of teleost fishes.</title>
        <authorList>
            <person name="Parey E."/>
            <person name="Louis A."/>
            <person name="Montfort J."/>
            <person name="Bouchez O."/>
            <person name="Roques C."/>
            <person name="Iampietro C."/>
            <person name="Lluch J."/>
            <person name="Castinel A."/>
            <person name="Donnadieu C."/>
            <person name="Desvignes T."/>
            <person name="Floi Bucao C."/>
            <person name="Jouanno E."/>
            <person name="Wen M."/>
            <person name="Mejri S."/>
            <person name="Dirks R."/>
            <person name="Jansen H."/>
            <person name="Henkel C."/>
            <person name="Chen W.J."/>
            <person name="Zahm M."/>
            <person name="Cabau C."/>
            <person name="Klopp C."/>
            <person name="Thompson A.W."/>
            <person name="Robinson-Rechavi M."/>
            <person name="Braasch I."/>
            <person name="Lecointre G."/>
            <person name="Bobe J."/>
            <person name="Postlethwait J.H."/>
            <person name="Berthelot C."/>
            <person name="Roest Crollius H."/>
            <person name="Guiguen Y."/>
        </authorList>
    </citation>
    <scope>NUCLEOTIDE SEQUENCE</scope>
    <source>
        <strain evidence="2">NC1722</strain>
    </source>
</reference>
<evidence type="ECO:0000256" key="1">
    <source>
        <dbReference type="SAM" id="SignalP"/>
    </source>
</evidence>
<dbReference type="InterPro" id="IPR051874">
    <property type="entry name" value="Ig-like_domain-LISCH7"/>
</dbReference>
<keyword evidence="3" id="KW-1185">Reference proteome</keyword>
<evidence type="ECO:0008006" key="4">
    <source>
        <dbReference type="Google" id="ProtNLM"/>
    </source>
</evidence>
<dbReference type="EMBL" id="JAINUG010000045">
    <property type="protein sequence ID" value="KAJ8405968.1"/>
    <property type="molecule type" value="Genomic_DNA"/>
</dbReference>
<dbReference type="PANTHER" id="PTHR15923">
    <property type="entry name" value="TRANSMEMBRANE AND IMMUNOGLOBULIN DOMAIN-CONTAINING PROTEIN"/>
    <property type="match status" value="1"/>
</dbReference>
<keyword evidence="1" id="KW-0732">Signal</keyword>
<dbReference type="GO" id="GO:0016020">
    <property type="term" value="C:membrane"/>
    <property type="evidence" value="ECO:0007669"/>
    <property type="project" value="TreeGrafter"/>
</dbReference>
<gene>
    <name evidence="2" type="ORF">AAFF_G00308560</name>
</gene>
<proteinExistence type="predicted"/>
<feature type="chain" id="PRO_5042127866" description="Secreted protein" evidence="1">
    <location>
        <begin position="17"/>
        <end position="114"/>
    </location>
</feature>
<protein>
    <recommendedName>
        <fullName evidence="4">Secreted protein</fullName>
    </recommendedName>
</protein>
<sequence length="114" mass="13039">MWRLTLVCFAVSRCGSVEVTVGEERKFAPLFEEVVLRCQYSSSSSQTPVVQWWYKSYCRDRTRDSFPRHCLQLPELLPPDCSDSAKPPIAIRGSSHLDCSDSARTVLFIFIFSI</sequence>
<accession>A0AAD7SP10</accession>
<organism evidence="2 3">
    <name type="scientific">Aldrovandia affinis</name>
    <dbReference type="NCBI Taxonomy" id="143900"/>
    <lineage>
        <taxon>Eukaryota</taxon>
        <taxon>Metazoa</taxon>
        <taxon>Chordata</taxon>
        <taxon>Craniata</taxon>
        <taxon>Vertebrata</taxon>
        <taxon>Euteleostomi</taxon>
        <taxon>Actinopterygii</taxon>
        <taxon>Neopterygii</taxon>
        <taxon>Teleostei</taxon>
        <taxon>Notacanthiformes</taxon>
        <taxon>Halosauridae</taxon>
        <taxon>Aldrovandia</taxon>
    </lineage>
</organism>
<evidence type="ECO:0000313" key="3">
    <source>
        <dbReference type="Proteomes" id="UP001221898"/>
    </source>
</evidence>